<protein>
    <submittedName>
        <fullName evidence="2">Uncharacterized protein</fullName>
    </submittedName>
</protein>
<organism evidence="2 3">
    <name type="scientific">Laccaria amethystina LaAM-08-1</name>
    <dbReference type="NCBI Taxonomy" id="1095629"/>
    <lineage>
        <taxon>Eukaryota</taxon>
        <taxon>Fungi</taxon>
        <taxon>Dikarya</taxon>
        <taxon>Basidiomycota</taxon>
        <taxon>Agaricomycotina</taxon>
        <taxon>Agaricomycetes</taxon>
        <taxon>Agaricomycetidae</taxon>
        <taxon>Agaricales</taxon>
        <taxon>Agaricineae</taxon>
        <taxon>Hydnangiaceae</taxon>
        <taxon>Laccaria</taxon>
    </lineage>
</organism>
<reference evidence="2 3" key="1">
    <citation type="submission" date="2014-04" db="EMBL/GenBank/DDBJ databases">
        <authorList>
            <consortium name="DOE Joint Genome Institute"/>
            <person name="Kuo A."/>
            <person name="Kohler A."/>
            <person name="Nagy L.G."/>
            <person name="Floudas D."/>
            <person name="Copeland A."/>
            <person name="Barry K.W."/>
            <person name="Cichocki N."/>
            <person name="Veneault-Fourrey C."/>
            <person name="LaButti K."/>
            <person name="Lindquist E.A."/>
            <person name="Lipzen A."/>
            <person name="Lundell T."/>
            <person name="Morin E."/>
            <person name="Murat C."/>
            <person name="Sun H."/>
            <person name="Tunlid A."/>
            <person name="Henrissat B."/>
            <person name="Grigoriev I.V."/>
            <person name="Hibbett D.S."/>
            <person name="Martin F."/>
            <person name="Nordberg H.P."/>
            <person name="Cantor M.N."/>
            <person name="Hua S.X."/>
        </authorList>
    </citation>
    <scope>NUCLEOTIDE SEQUENCE [LARGE SCALE GENOMIC DNA]</scope>
    <source>
        <strain evidence="2 3">LaAM-08-1</strain>
    </source>
</reference>
<gene>
    <name evidence="2" type="ORF">K443DRAFT_13632</name>
</gene>
<evidence type="ECO:0000313" key="3">
    <source>
        <dbReference type="Proteomes" id="UP000054477"/>
    </source>
</evidence>
<dbReference type="Proteomes" id="UP000054477">
    <property type="component" value="Unassembled WGS sequence"/>
</dbReference>
<name>A0A0C9X403_9AGAR</name>
<keyword evidence="3" id="KW-1185">Reference proteome</keyword>
<accession>A0A0C9X403</accession>
<evidence type="ECO:0000313" key="2">
    <source>
        <dbReference type="EMBL" id="KIJ92391.1"/>
    </source>
</evidence>
<evidence type="ECO:0000256" key="1">
    <source>
        <dbReference type="SAM" id="MobiDB-lite"/>
    </source>
</evidence>
<dbReference type="STRING" id="1095629.A0A0C9X403"/>
<sequence>MTTHLKIPVLKADEATSLLDTTSRILVFEAIKLWQQNVITHDLPQITPEDFVYLPVKEVEDEKANDGGDSPSLEQDPETHSQRSHPVPAHLKHQSIAICSLTLGNWMFDVVVDLASTQVPSAAVTTQQPLSWLTFSPYTTLQLQIIIPSDRA</sequence>
<dbReference type="OrthoDB" id="6593433at2759"/>
<dbReference type="AlphaFoldDB" id="A0A0C9X403"/>
<dbReference type="EMBL" id="KN838913">
    <property type="protein sequence ID" value="KIJ92391.1"/>
    <property type="molecule type" value="Genomic_DNA"/>
</dbReference>
<reference evidence="3" key="2">
    <citation type="submission" date="2015-01" db="EMBL/GenBank/DDBJ databases">
        <title>Evolutionary Origins and Diversification of the Mycorrhizal Mutualists.</title>
        <authorList>
            <consortium name="DOE Joint Genome Institute"/>
            <consortium name="Mycorrhizal Genomics Consortium"/>
            <person name="Kohler A."/>
            <person name="Kuo A."/>
            <person name="Nagy L.G."/>
            <person name="Floudas D."/>
            <person name="Copeland A."/>
            <person name="Barry K.W."/>
            <person name="Cichocki N."/>
            <person name="Veneault-Fourrey C."/>
            <person name="LaButti K."/>
            <person name="Lindquist E.A."/>
            <person name="Lipzen A."/>
            <person name="Lundell T."/>
            <person name="Morin E."/>
            <person name="Murat C."/>
            <person name="Riley R."/>
            <person name="Ohm R."/>
            <person name="Sun H."/>
            <person name="Tunlid A."/>
            <person name="Henrissat B."/>
            <person name="Grigoriev I.V."/>
            <person name="Hibbett D.S."/>
            <person name="Martin F."/>
        </authorList>
    </citation>
    <scope>NUCLEOTIDE SEQUENCE [LARGE SCALE GENOMIC DNA]</scope>
    <source>
        <strain evidence="3">LaAM-08-1</strain>
    </source>
</reference>
<proteinExistence type="predicted"/>
<dbReference type="HOGENOM" id="CLU_1722662_0_0_1"/>
<feature type="region of interest" description="Disordered" evidence="1">
    <location>
        <begin position="60"/>
        <end position="87"/>
    </location>
</feature>